<dbReference type="InterPro" id="IPR003613">
    <property type="entry name" value="Ubox_domain"/>
</dbReference>
<dbReference type="STRING" id="39947.A0A0P0XX00"/>
<evidence type="ECO:0000256" key="4">
    <source>
        <dbReference type="ARBA" id="ARBA00022679"/>
    </source>
</evidence>
<dbReference type="FunCoup" id="A0A0P0XX00">
    <property type="interactions" value="1"/>
</dbReference>
<comment type="catalytic activity">
    <reaction evidence="1">
        <text>S-ubiquitinyl-[E2 ubiquitin-conjugating enzyme]-L-cysteine + [acceptor protein]-L-lysine = [E2 ubiquitin-conjugating enzyme]-L-cysteine + N(6)-ubiquitinyl-[acceptor protein]-L-lysine.</text>
        <dbReference type="EC" id="2.3.2.27"/>
    </reaction>
</comment>
<dbReference type="EMBL" id="AP014966">
    <property type="protein sequence ID" value="BAT11934.1"/>
    <property type="molecule type" value="Genomic_DNA"/>
</dbReference>
<dbReference type="UniPathway" id="UPA00143"/>
<dbReference type="Pfam" id="PF04564">
    <property type="entry name" value="U-box"/>
    <property type="match status" value="1"/>
</dbReference>
<dbReference type="Proteomes" id="UP000059680">
    <property type="component" value="Chromosome 10"/>
</dbReference>
<keyword evidence="8" id="KW-1185">Reference proteome</keyword>
<reference evidence="7 8" key="2">
    <citation type="journal article" date="2013" name="Plant Cell Physiol.">
        <title>Rice Annotation Project Database (RAP-DB): an integrative and interactive database for rice genomics.</title>
        <authorList>
            <person name="Sakai H."/>
            <person name="Lee S.S."/>
            <person name="Tanaka T."/>
            <person name="Numa H."/>
            <person name="Kim J."/>
            <person name="Kawahara Y."/>
            <person name="Wakimoto H."/>
            <person name="Yang C.C."/>
            <person name="Iwamoto M."/>
            <person name="Abe T."/>
            <person name="Yamada Y."/>
            <person name="Muto A."/>
            <person name="Inokuchi H."/>
            <person name="Ikemura T."/>
            <person name="Matsumoto T."/>
            <person name="Sasaki T."/>
            <person name="Itoh T."/>
        </authorList>
    </citation>
    <scope>NUCLEOTIDE SEQUENCE [LARGE SCALE GENOMIC DNA]</scope>
    <source>
        <strain evidence="8">cv. Nipponbare</strain>
    </source>
</reference>
<dbReference type="InterPro" id="IPR014729">
    <property type="entry name" value="Rossmann-like_a/b/a_fold"/>
</dbReference>
<evidence type="ECO:0000259" key="6">
    <source>
        <dbReference type="PROSITE" id="PS51698"/>
    </source>
</evidence>
<dbReference type="PROSITE" id="PS51698">
    <property type="entry name" value="U_BOX"/>
    <property type="match status" value="1"/>
</dbReference>
<proteinExistence type="predicted"/>
<dbReference type="PaxDb" id="39947-A0A0P0XX00"/>
<sequence length="405" mass="45936">MDPATRAAAAAVEKVFVALPAEKGKTTLSWALGHFRGSGAKLVVTHVHVPPQTIPVMGVQFHVSNVSPEQVSLFRRTERERVNKLLDEYVHQCWKMKVKCEKLVIEKEDVVAGLLELIASHGITKLVIAAAADKHYSRDKKVETTQSVTPLSQLFKIDTPPSPDIGQTILQPSAEQEQNDNEMELGFSDELNDARVAAENLMERALSESLRRQRADEQVVSSLQKVKQFEELYLEEVKRRKELEGALVKANLELTRLKQEMDIPRNHQSTILGDRQEVITDKFILRQQTVDMKSDFGATGQLIKPQQEYLQLHPDHDNGVRQPETLLHRRSLTAFSPASTEIMREPCIAADGFTYEAEAIINWFDEGHEVSPMTKQPLVHRDLIPNFALRSVIQDYTRRKQYSFS</sequence>
<dbReference type="CDD" id="cd01989">
    <property type="entry name" value="USP_STK_Ubox_N"/>
    <property type="match status" value="1"/>
</dbReference>
<dbReference type="InParanoid" id="A0A0P0XX00"/>
<evidence type="ECO:0000313" key="7">
    <source>
        <dbReference type="EMBL" id="BAT11934.1"/>
    </source>
</evidence>
<dbReference type="Gene3D" id="3.40.50.620">
    <property type="entry name" value="HUPs"/>
    <property type="match status" value="1"/>
</dbReference>
<dbReference type="EC" id="2.3.2.27" evidence="3"/>
<dbReference type="InterPro" id="IPR013083">
    <property type="entry name" value="Znf_RING/FYVE/PHD"/>
</dbReference>
<dbReference type="GO" id="GO:0061630">
    <property type="term" value="F:ubiquitin protein ligase activity"/>
    <property type="evidence" value="ECO:0007669"/>
    <property type="project" value="UniProtKB-EC"/>
</dbReference>
<reference evidence="8" key="1">
    <citation type="journal article" date="2005" name="Nature">
        <title>The map-based sequence of the rice genome.</title>
        <authorList>
            <consortium name="International rice genome sequencing project (IRGSP)"/>
            <person name="Matsumoto T."/>
            <person name="Wu J."/>
            <person name="Kanamori H."/>
            <person name="Katayose Y."/>
            <person name="Fujisawa M."/>
            <person name="Namiki N."/>
            <person name="Mizuno H."/>
            <person name="Yamamoto K."/>
            <person name="Antonio B.A."/>
            <person name="Baba T."/>
            <person name="Sakata K."/>
            <person name="Nagamura Y."/>
            <person name="Aoki H."/>
            <person name="Arikawa K."/>
            <person name="Arita K."/>
            <person name="Bito T."/>
            <person name="Chiden Y."/>
            <person name="Fujitsuka N."/>
            <person name="Fukunaka R."/>
            <person name="Hamada M."/>
            <person name="Harada C."/>
            <person name="Hayashi A."/>
            <person name="Hijishita S."/>
            <person name="Honda M."/>
            <person name="Hosokawa S."/>
            <person name="Ichikawa Y."/>
            <person name="Idonuma A."/>
            <person name="Iijima M."/>
            <person name="Ikeda M."/>
            <person name="Ikeno M."/>
            <person name="Ito K."/>
            <person name="Ito S."/>
            <person name="Ito T."/>
            <person name="Ito Y."/>
            <person name="Ito Y."/>
            <person name="Iwabuchi A."/>
            <person name="Kamiya K."/>
            <person name="Karasawa W."/>
            <person name="Kurita K."/>
            <person name="Katagiri S."/>
            <person name="Kikuta A."/>
            <person name="Kobayashi H."/>
            <person name="Kobayashi N."/>
            <person name="Machita K."/>
            <person name="Maehara T."/>
            <person name="Masukawa M."/>
            <person name="Mizubayashi T."/>
            <person name="Mukai Y."/>
            <person name="Nagasaki H."/>
            <person name="Nagata Y."/>
            <person name="Naito S."/>
            <person name="Nakashima M."/>
            <person name="Nakama Y."/>
            <person name="Nakamichi Y."/>
            <person name="Nakamura M."/>
            <person name="Meguro A."/>
            <person name="Negishi M."/>
            <person name="Ohta I."/>
            <person name="Ohta T."/>
            <person name="Okamoto M."/>
            <person name="Ono N."/>
            <person name="Saji S."/>
            <person name="Sakaguchi M."/>
            <person name="Sakai K."/>
            <person name="Shibata M."/>
            <person name="Shimokawa T."/>
            <person name="Song J."/>
            <person name="Takazaki Y."/>
            <person name="Terasawa K."/>
            <person name="Tsugane M."/>
            <person name="Tsuji K."/>
            <person name="Ueda S."/>
            <person name="Waki K."/>
            <person name="Yamagata H."/>
            <person name="Yamamoto M."/>
            <person name="Yamamoto S."/>
            <person name="Yamane H."/>
            <person name="Yoshiki S."/>
            <person name="Yoshihara R."/>
            <person name="Yukawa K."/>
            <person name="Zhong H."/>
            <person name="Yano M."/>
            <person name="Yuan Q."/>
            <person name="Ouyang S."/>
            <person name="Liu J."/>
            <person name="Jones K.M."/>
            <person name="Gansberger K."/>
            <person name="Moffat K."/>
            <person name="Hill J."/>
            <person name="Bera J."/>
            <person name="Fadrosh D."/>
            <person name="Jin S."/>
            <person name="Johri S."/>
            <person name="Kim M."/>
            <person name="Overton L."/>
            <person name="Reardon M."/>
            <person name="Tsitrin T."/>
            <person name="Vuong H."/>
            <person name="Weaver B."/>
            <person name="Ciecko A."/>
            <person name="Tallon L."/>
            <person name="Jackson J."/>
            <person name="Pai G."/>
            <person name="Aken S.V."/>
            <person name="Utterback T."/>
            <person name="Reidmuller S."/>
            <person name="Feldblyum T."/>
            <person name="Hsiao J."/>
            <person name="Zismann V."/>
            <person name="Iobst S."/>
            <person name="de Vazeille A.R."/>
            <person name="Buell C.R."/>
            <person name="Ying K."/>
            <person name="Li Y."/>
            <person name="Lu T."/>
            <person name="Huang Y."/>
            <person name="Zhao Q."/>
            <person name="Feng Q."/>
            <person name="Zhang L."/>
            <person name="Zhu J."/>
            <person name="Weng Q."/>
            <person name="Mu J."/>
            <person name="Lu Y."/>
            <person name="Fan D."/>
            <person name="Liu Y."/>
            <person name="Guan J."/>
            <person name="Zhang Y."/>
            <person name="Yu S."/>
            <person name="Liu X."/>
            <person name="Zhang Y."/>
            <person name="Hong G."/>
            <person name="Han B."/>
            <person name="Choisne N."/>
            <person name="Demange N."/>
            <person name="Orjeda G."/>
            <person name="Samain S."/>
            <person name="Cattolico L."/>
            <person name="Pelletier E."/>
            <person name="Couloux A."/>
            <person name="Segurens B."/>
            <person name="Wincker P."/>
            <person name="D'Hont A."/>
            <person name="Scarpelli C."/>
            <person name="Weissenbach J."/>
            <person name="Salanoubat M."/>
            <person name="Quetier F."/>
            <person name="Yu Y."/>
            <person name="Kim H.R."/>
            <person name="Rambo T."/>
            <person name="Currie J."/>
            <person name="Collura K."/>
            <person name="Luo M."/>
            <person name="Yang T."/>
            <person name="Ammiraju J.S.S."/>
            <person name="Engler F."/>
            <person name="Soderlund C."/>
            <person name="Wing R.A."/>
            <person name="Palmer L.E."/>
            <person name="de la Bastide M."/>
            <person name="Spiegel L."/>
            <person name="Nascimento L."/>
            <person name="Zutavern T."/>
            <person name="O'Shaughnessy A."/>
            <person name="Dike S."/>
            <person name="Dedhia N."/>
            <person name="Preston R."/>
            <person name="Balija V."/>
            <person name="McCombie W.R."/>
            <person name="Chow T."/>
            <person name="Chen H."/>
            <person name="Chung M."/>
            <person name="Chen C."/>
            <person name="Shaw J."/>
            <person name="Wu H."/>
            <person name="Hsiao K."/>
            <person name="Chao Y."/>
            <person name="Chu M."/>
            <person name="Cheng C."/>
            <person name="Hour A."/>
            <person name="Lee P."/>
            <person name="Lin S."/>
            <person name="Lin Y."/>
            <person name="Liou J."/>
            <person name="Liu S."/>
            <person name="Hsing Y."/>
            <person name="Raghuvanshi S."/>
            <person name="Mohanty A."/>
            <person name="Bharti A.K."/>
            <person name="Gaur A."/>
            <person name="Gupta V."/>
            <person name="Kumar D."/>
            <person name="Ravi V."/>
            <person name="Vij S."/>
            <person name="Kapur A."/>
            <person name="Khurana P."/>
            <person name="Khurana P."/>
            <person name="Khurana J.P."/>
            <person name="Tyagi A.K."/>
            <person name="Gaikwad K."/>
            <person name="Singh A."/>
            <person name="Dalal V."/>
            <person name="Srivastava S."/>
            <person name="Dixit A."/>
            <person name="Pal A.K."/>
            <person name="Ghazi I.A."/>
            <person name="Yadav M."/>
            <person name="Pandit A."/>
            <person name="Bhargava A."/>
            <person name="Sureshbabu K."/>
            <person name="Batra K."/>
            <person name="Sharma T.R."/>
            <person name="Mohapatra T."/>
            <person name="Singh N.K."/>
            <person name="Messing J."/>
            <person name="Nelson A.B."/>
            <person name="Fuks G."/>
            <person name="Kavchok S."/>
            <person name="Keizer G."/>
            <person name="Linton E."/>
            <person name="Llaca V."/>
            <person name="Song R."/>
            <person name="Tanyolac B."/>
            <person name="Young S."/>
            <person name="Ho-Il K."/>
            <person name="Hahn J.H."/>
            <person name="Sangsakoo G."/>
            <person name="Vanavichit A."/>
            <person name="de Mattos Luiz.A.T."/>
            <person name="Zimmer P.D."/>
            <person name="Malone G."/>
            <person name="Dellagostin O."/>
            <person name="de Oliveira A.C."/>
            <person name="Bevan M."/>
            <person name="Bancroft I."/>
            <person name="Minx P."/>
            <person name="Cordum H."/>
            <person name="Wilson R."/>
            <person name="Cheng Z."/>
            <person name="Jin W."/>
            <person name="Jiang J."/>
            <person name="Leong S.A."/>
            <person name="Iwama H."/>
            <person name="Gojobori T."/>
            <person name="Itoh T."/>
            <person name="Niimura Y."/>
            <person name="Fujii Y."/>
            <person name="Habara T."/>
            <person name="Sakai H."/>
            <person name="Sato Y."/>
            <person name="Wilson G."/>
            <person name="Kumar K."/>
            <person name="McCouch S."/>
            <person name="Juretic N."/>
            <person name="Hoen D."/>
            <person name="Wright S."/>
            <person name="Bruskiewich R."/>
            <person name="Bureau T."/>
            <person name="Miyao A."/>
            <person name="Hirochika H."/>
            <person name="Nishikawa T."/>
            <person name="Kadowaki K."/>
            <person name="Sugiura M."/>
            <person name="Burr B."/>
            <person name="Sasaki T."/>
        </authorList>
    </citation>
    <scope>NUCLEOTIDE SEQUENCE [LARGE SCALE GENOMIC DNA]</scope>
    <source>
        <strain evidence="8">cv. Nipponbare</strain>
    </source>
</reference>
<evidence type="ECO:0000313" key="8">
    <source>
        <dbReference type="Proteomes" id="UP000059680"/>
    </source>
</evidence>
<protein>
    <recommendedName>
        <fullName evidence="3">RING-type E3 ubiquitin transferase</fullName>
        <ecNumber evidence="3">2.3.2.27</ecNumber>
    </recommendedName>
</protein>
<dbReference type="OMA" id="NTRGREF"/>
<dbReference type="SUPFAM" id="SSF57850">
    <property type="entry name" value="RING/U-box"/>
    <property type="match status" value="1"/>
</dbReference>
<keyword evidence="5" id="KW-0833">Ubl conjugation pathway</keyword>
<dbReference type="Gene3D" id="3.30.40.10">
    <property type="entry name" value="Zinc/RING finger domain, C3HC4 (zinc finger)"/>
    <property type="match status" value="1"/>
</dbReference>
<reference evidence="7 8" key="3">
    <citation type="journal article" date="2013" name="Rice">
        <title>Improvement of the Oryza sativa Nipponbare reference genome using next generation sequence and optical map data.</title>
        <authorList>
            <person name="Kawahara Y."/>
            <person name="de la Bastide M."/>
            <person name="Hamilton J.P."/>
            <person name="Kanamori H."/>
            <person name="McCombie W.R."/>
            <person name="Ouyang S."/>
            <person name="Schwartz D.C."/>
            <person name="Tanaka T."/>
            <person name="Wu J."/>
            <person name="Zhou S."/>
            <person name="Childs K.L."/>
            <person name="Davidson R.M."/>
            <person name="Lin H."/>
            <person name="Quesada-Ocampo L."/>
            <person name="Vaillancourt B."/>
            <person name="Sakai H."/>
            <person name="Lee S.S."/>
            <person name="Kim J."/>
            <person name="Numa H."/>
            <person name="Itoh T."/>
            <person name="Buell C.R."/>
            <person name="Matsumoto T."/>
        </authorList>
    </citation>
    <scope>NUCLEOTIDE SEQUENCE [LARGE SCALE GENOMIC DNA]</scope>
    <source>
        <strain evidence="8">cv. Nipponbare</strain>
    </source>
</reference>
<dbReference type="SUPFAM" id="SSF52402">
    <property type="entry name" value="Adenine nucleotide alpha hydrolases-like"/>
    <property type="match status" value="1"/>
</dbReference>
<dbReference type="SMART" id="SM00504">
    <property type="entry name" value="Ubox"/>
    <property type="match status" value="1"/>
</dbReference>
<dbReference type="CDD" id="cd16655">
    <property type="entry name" value="RING-Ubox_WDSUB1-like"/>
    <property type="match status" value="1"/>
</dbReference>
<dbReference type="SMR" id="A0A0P0XX00"/>
<dbReference type="Gramene" id="Os10t0548850-00">
    <property type="protein sequence ID" value="Os10t0548850-00"/>
    <property type="gene ID" value="Os10g0548850"/>
</dbReference>
<name>A0A0P0XX00_ORYSJ</name>
<organism evidence="7 8">
    <name type="scientific">Oryza sativa subsp. japonica</name>
    <name type="common">Rice</name>
    <dbReference type="NCBI Taxonomy" id="39947"/>
    <lineage>
        <taxon>Eukaryota</taxon>
        <taxon>Viridiplantae</taxon>
        <taxon>Streptophyta</taxon>
        <taxon>Embryophyta</taxon>
        <taxon>Tracheophyta</taxon>
        <taxon>Spermatophyta</taxon>
        <taxon>Magnoliopsida</taxon>
        <taxon>Liliopsida</taxon>
        <taxon>Poales</taxon>
        <taxon>Poaceae</taxon>
        <taxon>BOP clade</taxon>
        <taxon>Oryzoideae</taxon>
        <taxon>Oryzeae</taxon>
        <taxon>Oryzinae</taxon>
        <taxon>Oryza</taxon>
        <taxon>Oryza sativa</taxon>
    </lineage>
</organism>
<dbReference type="GO" id="GO:0016567">
    <property type="term" value="P:protein ubiquitination"/>
    <property type="evidence" value="ECO:0007669"/>
    <property type="project" value="UniProtKB-UniPathway"/>
</dbReference>
<evidence type="ECO:0000256" key="5">
    <source>
        <dbReference type="ARBA" id="ARBA00022786"/>
    </source>
</evidence>
<keyword evidence="4" id="KW-0808">Transferase</keyword>
<dbReference type="PANTHER" id="PTHR45647:SF3">
    <property type="entry name" value="OS10G0552400 PROTEIN"/>
    <property type="match status" value="1"/>
</dbReference>
<dbReference type="AlphaFoldDB" id="A0A0P0XX00"/>
<evidence type="ECO:0000256" key="2">
    <source>
        <dbReference type="ARBA" id="ARBA00004906"/>
    </source>
</evidence>
<evidence type="ECO:0000256" key="1">
    <source>
        <dbReference type="ARBA" id="ARBA00000900"/>
    </source>
</evidence>
<feature type="domain" description="U-box" evidence="6">
    <location>
        <begin position="330"/>
        <end position="403"/>
    </location>
</feature>
<accession>A0A0P0XX00</accession>
<dbReference type="InterPro" id="IPR051348">
    <property type="entry name" value="U-box_ubiquitin_ligases"/>
</dbReference>
<dbReference type="PANTHER" id="PTHR45647">
    <property type="entry name" value="OS02G0152300 PROTEIN"/>
    <property type="match status" value="1"/>
</dbReference>
<gene>
    <name evidence="7" type="ordered locus">Os10g0548850</name>
    <name evidence="7" type="ORF">OSNPB_100548850</name>
</gene>
<comment type="pathway">
    <text evidence="2">Protein modification; protein ubiquitination.</text>
</comment>
<evidence type="ECO:0000256" key="3">
    <source>
        <dbReference type="ARBA" id="ARBA00012483"/>
    </source>
</evidence>